<gene>
    <name evidence="1" type="ORF">JJB79_00060</name>
</gene>
<comment type="caution">
    <text evidence="1">The sequence shown here is derived from an EMBL/GenBank/DDBJ whole genome shotgun (WGS) entry which is preliminary data.</text>
</comment>
<reference evidence="1 2" key="1">
    <citation type="submission" date="2021-01" db="EMBL/GenBank/DDBJ databases">
        <title>Complete genome sequence of Pantoea eucrina OB49, a heavy metal tolerant bacterium with PGPR potential isolated from wheat in Algeria.</title>
        <authorList>
            <person name="Lekired A."/>
            <person name="Ouzari I.H."/>
        </authorList>
    </citation>
    <scope>NUCLEOTIDE SEQUENCE [LARGE SCALE GENOMIC DNA]</scope>
    <source>
        <strain evidence="1 2">OB49</strain>
    </source>
</reference>
<evidence type="ECO:0000313" key="1">
    <source>
        <dbReference type="EMBL" id="MBM0745818.1"/>
    </source>
</evidence>
<dbReference type="EMBL" id="JAFCXS010000001">
    <property type="protein sequence ID" value="MBM0745818.1"/>
    <property type="molecule type" value="Genomic_DNA"/>
</dbReference>
<proteinExistence type="predicted"/>
<sequence>MQEGYYWVESATTEPEVWYYAGEHKRQWFGPGKNEPLDADAFTSSGYRVISNRLSLT</sequence>
<protein>
    <submittedName>
        <fullName evidence="1">Uncharacterized protein</fullName>
    </submittedName>
</protein>
<dbReference type="Proteomes" id="UP000809137">
    <property type="component" value="Unassembled WGS sequence"/>
</dbReference>
<evidence type="ECO:0000313" key="2">
    <source>
        <dbReference type="Proteomes" id="UP000809137"/>
    </source>
</evidence>
<dbReference type="GeneID" id="84691590"/>
<keyword evidence="2" id="KW-1185">Reference proteome</keyword>
<dbReference type="RefSeq" id="WP_158448521.1">
    <property type="nucleotide sequence ID" value="NZ_CP083448.1"/>
</dbReference>
<accession>A0ABS1Z1C7</accession>
<name>A0ABS1Z1C7_9GAMM</name>
<organism evidence="1 2">
    <name type="scientific">Pantoea eucrina</name>
    <dbReference type="NCBI Taxonomy" id="472693"/>
    <lineage>
        <taxon>Bacteria</taxon>
        <taxon>Pseudomonadati</taxon>
        <taxon>Pseudomonadota</taxon>
        <taxon>Gammaproteobacteria</taxon>
        <taxon>Enterobacterales</taxon>
        <taxon>Erwiniaceae</taxon>
        <taxon>Pantoea</taxon>
    </lineage>
</organism>